<dbReference type="InterPro" id="IPR000315">
    <property type="entry name" value="Znf_B-box"/>
</dbReference>
<feature type="domain" description="RING-type" evidence="6">
    <location>
        <begin position="17"/>
        <end position="59"/>
    </location>
</feature>
<evidence type="ECO:0000259" key="6">
    <source>
        <dbReference type="PROSITE" id="PS50089"/>
    </source>
</evidence>
<dbReference type="EMBL" id="JACVVK020000229">
    <property type="protein sequence ID" value="KAK7483268.1"/>
    <property type="molecule type" value="Genomic_DNA"/>
</dbReference>
<dbReference type="PROSITE" id="PS00518">
    <property type="entry name" value="ZF_RING_1"/>
    <property type="match status" value="1"/>
</dbReference>
<evidence type="ECO:0000256" key="1">
    <source>
        <dbReference type="ARBA" id="ARBA00022723"/>
    </source>
</evidence>
<dbReference type="InterPro" id="IPR027370">
    <property type="entry name" value="Znf-RING_euk"/>
</dbReference>
<dbReference type="InterPro" id="IPR001841">
    <property type="entry name" value="Znf_RING"/>
</dbReference>
<protein>
    <recommendedName>
        <fullName evidence="6">RING-type domain-containing protein</fullName>
    </recommendedName>
</protein>
<gene>
    <name evidence="7" type="ORF">BaRGS_00025435</name>
</gene>
<dbReference type="Gene3D" id="2.30.30.190">
    <property type="entry name" value="CAP Gly-rich-like domain"/>
    <property type="match status" value="1"/>
</dbReference>
<evidence type="ECO:0000256" key="4">
    <source>
        <dbReference type="PROSITE-ProRule" id="PRU00175"/>
    </source>
</evidence>
<organism evidence="7 8">
    <name type="scientific">Batillaria attramentaria</name>
    <dbReference type="NCBI Taxonomy" id="370345"/>
    <lineage>
        <taxon>Eukaryota</taxon>
        <taxon>Metazoa</taxon>
        <taxon>Spiralia</taxon>
        <taxon>Lophotrochozoa</taxon>
        <taxon>Mollusca</taxon>
        <taxon>Gastropoda</taxon>
        <taxon>Caenogastropoda</taxon>
        <taxon>Sorbeoconcha</taxon>
        <taxon>Cerithioidea</taxon>
        <taxon>Batillariidae</taxon>
        <taxon>Batillaria</taxon>
    </lineage>
</organism>
<dbReference type="Gene3D" id="3.30.160.60">
    <property type="entry name" value="Classic Zinc Finger"/>
    <property type="match status" value="1"/>
</dbReference>
<evidence type="ECO:0000256" key="2">
    <source>
        <dbReference type="ARBA" id="ARBA00022771"/>
    </source>
</evidence>
<dbReference type="SMART" id="SM00336">
    <property type="entry name" value="BBOX"/>
    <property type="match status" value="1"/>
</dbReference>
<feature type="compositionally biased region" description="Basic and acidic residues" evidence="5">
    <location>
        <begin position="698"/>
        <end position="734"/>
    </location>
</feature>
<keyword evidence="2 4" id="KW-0863">Zinc-finger</keyword>
<dbReference type="Pfam" id="PF13445">
    <property type="entry name" value="zf-RING_UBOX"/>
    <property type="match status" value="1"/>
</dbReference>
<feature type="region of interest" description="Disordered" evidence="5">
    <location>
        <begin position="1495"/>
        <end position="1530"/>
    </location>
</feature>
<feature type="region of interest" description="Disordered" evidence="5">
    <location>
        <begin position="695"/>
        <end position="734"/>
    </location>
</feature>
<name>A0ABD0K870_9CAEN</name>
<dbReference type="Pfam" id="PF00643">
    <property type="entry name" value="zf-B_box"/>
    <property type="match status" value="1"/>
</dbReference>
<evidence type="ECO:0000256" key="5">
    <source>
        <dbReference type="SAM" id="MobiDB-lite"/>
    </source>
</evidence>
<dbReference type="SUPFAM" id="SSF74924">
    <property type="entry name" value="Cap-Gly domain"/>
    <property type="match status" value="1"/>
</dbReference>
<dbReference type="SMART" id="SM00184">
    <property type="entry name" value="RING"/>
    <property type="match status" value="1"/>
</dbReference>
<evidence type="ECO:0000256" key="3">
    <source>
        <dbReference type="ARBA" id="ARBA00022833"/>
    </source>
</evidence>
<keyword evidence="8" id="KW-1185">Reference proteome</keyword>
<keyword evidence="3" id="KW-0862">Zinc</keyword>
<dbReference type="InterPro" id="IPR013083">
    <property type="entry name" value="Znf_RING/FYVE/PHD"/>
</dbReference>
<evidence type="ECO:0000313" key="8">
    <source>
        <dbReference type="Proteomes" id="UP001519460"/>
    </source>
</evidence>
<sequence length="1660" mass="194344">MATGGAIESDRLEKLTCTICLEVFRSPRLLPCHHTFCLECLQDLASRHNSRAFPCHTCRRTTRVPAGGVEKLQVNFYLEDDAKDARRKLADIQGRQPSFKRHHPAAPRRRDLKDWLDWVNTDDNQEAVRAQLYAGILMDAEGEATNLCKQHPDEKLRFVCLACDGQVICRDCKLTRHEGHRTDDLNTHFKLARHKLTDFSQRVKQQLEVAKEKSRVARRNQKMTMKKKQVIVERVKTRAAYLMELVCTCCDQRFEKTMKSKLDKSTNDAEQIVDLAEKLNLEAKGADDLKDPDSQLGHVVNVWRMLQGRDDELETLIGKGRDHTYKVPYFLTSKLDRRMLKEFLCSEFQSAEYPAVRISVSTSFVGDVFDGEGMVIYSICPLPGDADLWVAYGPGERESAGQVVLFEVGKGQKKNEAIQGRVCLTRVGDYKVRVTGEHVAMKVLNSGQSFGVLLQDGNRVIKSVFQDVLSTRQLAFSVYQKPGSECSLVSEKALNPSSNRVIIKKSRLVSLSRKVVAFDANCRGTLFAVVHEDDTRVYLYGPGSEDPLAKYDTDHEGRSPRAVCFYEVGGQEMLAVADWGCSVVYLLNIEHEGLKFEGLLGTECPDLLTPTALAADKEGRLWIGCQGGKVFRAEPATDTSRRQPGSRQNLQISNQAHVKLKEAEKENAQLQQQVRHQDRKIARLERDLEWLRTQSSSAKKDQDRKRKALQDKLRRQESVLDDNKRQREEVHHLEGEMEQLKKLLNAERHQKLQTGERVSELLDENELQEQRVNQLEEEKRQLQEELNAERTRHKESEELFQQILEENEQQKKHVHQLEEEKEKIQVEAELAHEEEREDTDRVDDQLAEENKRQKGLLDDFEQRNRVQEARIAELSKDNIRQEKLLDDYKQQQQRLLHDFEQQKESLYNDFQQLKRGLLTEHKQEKVKLHSDFQQQKQKLLDDHKQEKEGLLRDFEQQMEKLMNDHTQEKERLCTDLEQERENLRTAFEQEKGNLLCDFEQTNKRFLDDQEQEKKNLLSDFERQKEKLQYEHTQEKKNIRDSLLSGHELEKETLRNEHKQETENLLDDFRQQKQRLAEEHKQEKEVLLDNFEQQKETLVNEHKQEKEALVNEHKREKEAILNEHKQENEALLDNFEQQKEALVNEHKREKEAILNEHKQENEALLDNFEQQKEALVNEHKQEKEANLENFEQQKEALVNEHKREKETLLDGHKQEKEALLDSFEQEKELLVNEHKREKDALLENFEQQKEAFVNEHKQEKETLLENFEQQKEALVNEHKQEKETLLENFEQQKEALVNEHKQEKETLLENFEQQKEAFVNEHKQEKEALLDSFEQKKELLVNEHKREKDALLENFEQQKEAFVNEHKQEKEALLDSFEQQKELLVNEHKREKNTLLENFEQQKQMLVNEHKQEKEALLDSLKQQKEVLVNEHKREKETLLNEHEREKEALVNEHQQEKEAILDNFKQQTEVLVNEHKQEKQRLENRVYALELLVQQTQNGSQQPTSSDVVDSPLPRVRRRTHDQTEQGSTRNQVLSQMIQDMSLQQLGQLEVLEQRLSVEVAMSQSSDMDDDVTAWQPTDRDDVLCVGERVMWPRDGGNEYGTVRWIGVLEGDTSNEIHAGVEFDNCIGSLDGDKICLAFIRKRCVFKKTNMTHKAQRHAP</sequence>
<dbReference type="InterPro" id="IPR000938">
    <property type="entry name" value="CAP-Gly_domain"/>
</dbReference>
<dbReference type="SUPFAM" id="SSF57850">
    <property type="entry name" value="RING/U-box"/>
    <property type="match status" value="1"/>
</dbReference>
<comment type="caution">
    <text evidence="7">The sequence shown here is derived from an EMBL/GenBank/DDBJ whole genome shotgun (WGS) entry which is preliminary data.</text>
</comment>
<feature type="compositionally biased region" description="Polar residues" evidence="5">
    <location>
        <begin position="1495"/>
        <end position="1508"/>
    </location>
</feature>
<dbReference type="PANTHER" id="PTHR25462">
    <property type="entry name" value="BONUS, ISOFORM C-RELATED"/>
    <property type="match status" value="1"/>
</dbReference>
<dbReference type="SUPFAM" id="SSF57845">
    <property type="entry name" value="B-box zinc-binding domain"/>
    <property type="match status" value="1"/>
</dbReference>
<proteinExistence type="predicted"/>
<dbReference type="SUPFAM" id="SSF75011">
    <property type="entry name" value="3-carboxy-cis,cis-mucoante lactonizing enzyme"/>
    <property type="match status" value="1"/>
</dbReference>
<dbReference type="PANTHER" id="PTHR25462:SF296">
    <property type="entry name" value="MEIOTIC P26, ISOFORM F"/>
    <property type="match status" value="1"/>
</dbReference>
<accession>A0ABD0K870</accession>
<dbReference type="InterPro" id="IPR036859">
    <property type="entry name" value="CAP-Gly_dom_sf"/>
</dbReference>
<dbReference type="SMART" id="SM01052">
    <property type="entry name" value="CAP_GLY"/>
    <property type="match status" value="1"/>
</dbReference>
<evidence type="ECO:0000313" key="7">
    <source>
        <dbReference type="EMBL" id="KAK7483268.1"/>
    </source>
</evidence>
<dbReference type="InterPro" id="IPR047153">
    <property type="entry name" value="TRIM45/56/19-like"/>
</dbReference>
<keyword evidence="1" id="KW-0479">Metal-binding</keyword>
<reference evidence="7 8" key="1">
    <citation type="journal article" date="2023" name="Sci. Data">
        <title>Genome assembly of the Korean intertidal mud-creeper Batillaria attramentaria.</title>
        <authorList>
            <person name="Patra A.K."/>
            <person name="Ho P.T."/>
            <person name="Jun S."/>
            <person name="Lee S.J."/>
            <person name="Kim Y."/>
            <person name="Won Y.J."/>
        </authorList>
    </citation>
    <scope>NUCLEOTIDE SEQUENCE [LARGE SCALE GENOMIC DNA]</scope>
    <source>
        <strain evidence="7">Wonlab-2016</strain>
    </source>
</reference>
<dbReference type="Gene3D" id="3.30.40.10">
    <property type="entry name" value="Zinc/RING finger domain, C3HC4 (zinc finger)"/>
    <property type="match status" value="1"/>
</dbReference>
<dbReference type="GO" id="GO:0008270">
    <property type="term" value="F:zinc ion binding"/>
    <property type="evidence" value="ECO:0007669"/>
    <property type="project" value="UniProtKB-KW"/>
</dbReference>
<dbReference type="Proteomes" id="UP001519460">
    <property type="component" value="Unassembled WGS sequence"/>
</dbReference>
<dbReference type="PROSITE" id="PS50089">
    <property type="entry name" value="ZF_RING_2"/>
    <property type="match status" value="1"/>
</dbReference>
<dbReference type="InterPro" id="IPR017907">
    <property type="entry name" value="Znf_RING_CS"/>
</dbReference>